<feature type="region of interest" description="Disordered" evidence="1">
    <location>
        <begin position="83"/>
        <end position="133"/>
    </location>
</feature>
<sequence length="179" mass="19594">MCLRPDEHLTSVEGHCSASEFEGSFVVRSLTLVNDAAPTGRTAARARAPSRSRSPRPSGVEDHQVARTRACLLATGLWHHPALPARLAATRPTRRPGRRRPARRRGSRPSQDRARSGWASGGQRAREATCAASTTSWRPACLDRMPAAGGRTRSPAITRHYYELPRWACVHGMAENARA</sequence>
<dbReference type="Proteomes" id="UP000275267">
    <property type="component" value="Unassembled WGS sequence"/>
</dbReference>
<keyword evidence="3" id="KW-1185">Reference proteome</keyword>
<feature type="compositionally biased region" description="Low complexity" evidence="1">
    <location>
        <begin position="38"/>
        <end position="47"/>
    </location>
</feature>
<evidence type="ECO:0000313" key="2">
    <source>
        <dbReference type="EMBL" id="RLM62244.1"/>
    </source>
</evidence>
<name>A0A3L6PQX5_PANMI</name>
<accession>A0A3L6PQX5</accession>
<evidence type="ECO:0000256" key="1">
    <source>
        <dbReference type="SAM" id="MobiDB-lite"/>
    </source>
</evidence>
<dbReference type="AlphaFoldDB" id="A0A3L6PQX5"/>
<feature type="compositionally biased region" description="Basic residues" evidence="1">
    <location>
        <begin position="92"/>
        <end position="107"/>
    </location>
</feature>
<comment type="caution">
    <text evidence="2">The sequence shown here is derived from an EMBL/GenBank/DDBJ whole genome shotgun (WGS) entry which is preliminary data.</text>
</comment>
<proteinExistence type="predicted"/>
<reference evidence="3" key="1">
    <citation type="journal article" date="2019" name="Nat. Commun.">
        <title>The genome of broomcorn millet.</title>
        <authorList>
            <person name="Zou C."/>
            <person name="Miki D."/>
            <person name="Li D."/>
            <person name="Tang Q."/>
            <person name="Xiao L."/>
            <person name="Rajput S."/>
            <person name="Deng P."/>
            <person name="Jia W."/>
            <person name="Huang R."/>
            <person name="Zhang M."/>
            <person name="Sun Y."/>
            <person name="Hu J."/>
            <person name="Fu X."/>
            <person name="Schnable P.S."/>
            <person name="Li F."/>
            <person name="Zhang H."/>
            <person name="Feng B."/>
            <person name="Zhu X."/>
            <person name="Liu R."/>
            <person name="Schnable J.C."/>
            <person name="Zhu J.-K."/>
            <person name="Zhang H."/>
        </authorList>
    </citation>
    <scope>NUCLEOTIDE SEQUENCE [LARGE SCALE GENOMIC DNA]</scope>
</reference>
<organism evidence="2 3">
    <name type="scientific">Panicum miliaceum</name>
    <name type="common">Proso millet</name>
    <name type="synonym">Broomcorn millet</name>
    <dbReference type="NCBI Taxonomy" id="4540"/>
    <lineage>
        <taxon>Eukaryota</taxon>
        <taxon>Viridiplantae</taxon>
        <taxon>Streptophyta</taxon>
        <taxon>Embryophyta</taxon>
        <taxon>Tracheophyta</taxon>
        <taxon>Spermatophyta</taxon>
        <taxon>Magnoliopsida</taxon>
        <taxon>Liliopsida</taxon>
        <taxon>Poales</taxon>
        <taxon>Poaceae</taxon>
        <taxon>PACMAD clade</taxon>
        <taxon>Panicoideae</taxon>
        <taxon>Panicodae</taxon>
        <taxon>Paniceae</taxon>
        <taxon>Panicinae</taxon>
        <taxon>Panicum</taxon>
        <taxon>Panicum sect. Panicum</taxon>
    </lineage>
</organism>
<protein>
    <submittedName>
        <fullName evidence="2">Uncharacterized protein</fullName>
    </submittedName>
</protein>
<evidence type="ECO:0000313" key="3">
    <source>
        <dbReference type="Proteomes" id="UP000275267"/>
    </source>
</evidence>
<gene>
    <name evidence="2" type="ORF">C2845_PM14G18640</name>
</gene>
<feature type="region of interest" description="Disordered" evidence="1">
    <location>
        <begin position="38"/>
        <end position="64"/>
    </location>
</feature>
<dbReference type="EMBL" id="PQIB02000016">
    <property type="protein sequence ID" value="RLM62244.1"/>
    <property type="molecule type" value="Genomic_DNA"/>
</dbReference>